<feature type="transmembrane region" description="Helical" evidence="7">
    <location>
        <begin position="446"/>
        <end position="469"/>
    </location>
</feature>
<feature type="transmembrane region" description="Helical" evidence="7">
    <location>
        <begin position="100"/>
        <end position="124"/>
    </location>
</feature>
<feature type="transmembrane region" description="Helical" evidence="7">
    <location>
        <begin position="350"/>
        <end position="372"/>
    </location>
</feature>
<reference evidence="9 10" key="1">
    <citation type="journal article" date="2023" name="BMC Biotechnol.">
        <title>Vitis rotundifolia cv Carlos genome sequencing.</title>
        <authorList>
            <person name="Huff M."/>
            <person name="Hulse-Kemp A."/>
            <person name="Scheffler B."/>
            <person name="Youngblood R."/>
            <person name="Simpson S."/>
            <person name="Babiker E."/>
            <person name="Staton M."/>
        </authorList>
    </citation>
    <scope>NUCLEOTIDE SEQUENCE [LARGE SCALE GENOMIC DNA]</scope>
    <source>
        <tissue evidence="9">Leaf</tissue>
    </source>
</reference>
<keyword evidence="3" id="KW-0813">Transport</keyword>
<sequence length="504" mass="55080">MLQVNSQECPFKLHQVHSLLQTPSQHHPLTLFTPLSVCILIPRSPNGAGATAALFWAVREQMAEEQQVPLLKKVYYQNCSGCRVEQLKETRRGLPIKELLSIWTVVLCTALPISSLFPFLYFMIRDFHIAKREEDIGYYAGYVGSAFMLGRALTSVAWGMVADRYGRKPVIMIGTITVVIFNTLFGLSVNFWMALSTRFLLGSLNGLLGPIKAYAAEIFRDEYQALGLSTVSTAWGIGLIIGPALGGFLAQPAEKYPDIFSEDSLFGRFPYFLPCLFISAYAMIVTVACCWLPETLHSHKENNKSREDSYDALEAANGGSNAKEKEQEIEGSESTSNESLFKNWPLMSSIIVYCVFSLHDMAYTEIFSLWAVSPRKHGGLSYSTDDVGVVLAISGFGLLVSQLTLYPLVERFTGPVMICRIAGVLSIPLLASYPLIAMLSGFSLSVVLNCASVLKNVLSVSIITGLFILQNSAVDQHQRGTANGIAMTAMSLFKAAGPAGGGAL</sequence>
<dbReference type="GO" id="GO:0022821">
    <property type="term" value="F:solute:potassium antiporter activity"/>
    <property type="evidence" value="ECO:0007669"/>
    <property type="project" value="TreeGrafter"/>
</dbReference>
<evidence type="ECO:0000256" key="2">
    <source>
        <dbReference type="ARBA" id="ARBA00008335"/>
    </source>
</evidence>
<dbReference type="Gene3D" id="1.20.1250.20">
    <property type="entry name" value="MFS general substrate transporter like domains"/>
    <property type="match status" value="1"/>
</dbReference>
<feature type="transmembrane region" description="Helical" evidence="7">
    <location>
        <begin position="387"/>
        <end position="409"/>
    </location>
</feature>
<evidence type="ECO:0000256" key="5">
    <source>
        <dbReference type="ARBA" id="ARBA00022989"/>
    </source>
</evidence>
<name>A0AA38Z9U1_VITRO</name>
<dbReference type="CDD" id="cd17330">
    <property type="entry name" value="MFS_SLC46_TetA_like"/>
    <property type="match status" value="1"/>
</dbReference>
<dbReference type="Proteomes" id="UP001168098">
    <property type="component" value="Unassembled WGS sequence"/>
</dbReference>
<dbReference type="PROSITE" id="PS50850">
    <property type="entry name" value="MFS"/>
    <property type="match status" value="1"/>
</dbReference>
<dbReference type="InterPro" id="IPR036259">
    <property type="entry name" value="MFS_trans_sf"/>
</dbReference>
<evidence type="ECO:0000256" key="7">
    <source>
        <dbReference type="SAM" id="Phobius"/>
    </source>
</evidence>
<dbReference type="AlphaFoldDB" id="A0AA38Z9U1"/>
<dbReference type="GO" id="GO:0009705">
    <property type="term" value="C:plant-type vacuole membrane"/>
    <property type="evidence" value="ECO:0007669"/>
    <property type="project" value="TreeGrafter"/>
</dbReference>
<dbReference type="GO" id="GO:0090333">
    <property type="term" value="P:regulation of stomatal closure"/>
    <property type="evidence" value="ECO:0007669"/>
    <property type="project" value="TreeGrafter"/>
</dbReference>
<feature type="transmembrane region" description="Helical" evidence="7">
    <location>
        <begin position="421"/>
        <end position="440"/>
    </location>
</feature>
<keyword evidence="6 7" id="KW-0472">Membrane</keyword>
<dbReference type="EMBL" id="JARBHA010000013">
    <property type="protein sequence ID" value="KAJ9685081.1"/>
    <property type="molecule type" value="Genomic_DNA"/>
</dbReference>
<dbReference type="PANTHER" id="PTHR23504">
    <property type="entry name" value="MAJOR FACILITATOR SUPERFAMILY DOMAIN-CONTAINING PROTEIN 10"/>
    <property type="match status" value="1"/>
</dbReference>
<dbReference type="InterPro" id="IPR020846">
    <property type="entry name" value="MFS_dom"/>
</dbReference>
<evidence type="ECO:0000313" key="10">
    <source>
        <dbReference type="Proteomes" id="UP001168098"/>
    </source>
</evidence>
<keyword evidence="10" id="KW-1185">Reference proteome</keyword>
<comment type="subcellular location">
    <subcellularLocation>
        <location evidence="1">Membrane</location>
        <topology evidence="1">Multi-pass membrane protein</topology>
    </subcellularLocation>
</comment>
<dbReference type="GO" id="GO:0005886">
    <property type="term" value="C:plasma membrane"/>
    <property type="evidence" value="ECO:0007669"/>
    <property type="project" value="TreeGrafter"/>
</dbReference>
<keyword evidence="4 7" id="KW-0812">Transmembrane</keyword>
<evidence type="ECO:0000256" key="6">
    <source>
        <dbReference type="ARBA" id="ARBA00023136"/>
    </source>
</evidence>
<accession>A0AA38Z9U1</accession>
<dbReference type="Pfam" id="PF07690">
    <property type="entry name" value="MFS_1"/>
    <property type="match status" value="1"/>
</dbReference>
<gene>
    <name evidence="9" type="ORF">PVL29_017205</name>
</gene>
<dbReference type="FunFam" id="1.20.1250.20:FF:000301">
    <property type="entry name" value="Protein ZINC INDUCED FACILITATOR-LIKE 1"/>
    <property type="match status" value="1"/>
</dbReference>
<comment type="caution">
    <text evidence="9">The sequence shown here is derived from an EMBL/GenBank/DDBJ whole genome shotgun (WGS) entry which is preliminary data.</text>
</comment>
<dbReference type="PANTHER" id="PTHR23504:SF114">
    <property type="entry name" value="PROTEIN ZINC INDUCED FACILITATOR-LIKE 1"/>
    <property type="match status" value="1"/>
</dbReference>
<feature type="transmembrane region" description="Helical" evidence="7">
    <location>
        <begin position="170"/>
        <end position="193"/>
    </location>
</feature>
<feature type="transmembrane region" description="Helical" evidence="7">
    <location>
        <begin position="136"/>
        <end position="158"/>
    </location>
</feature>
<dbReference type="SUPFAM" id="SSF103473">
    <property type="entry name" value="MFS general substrate transporter"/>
    <property type="match status" value="1"/>
</dbReference>
<feature type="transmembrane region" description="Helical" evidence="7">
    <location>
        <begin position="226"/>
        <end position="249"/>
    </location>
</feature>
<protein>
    <recommendedName>
        <fullName evidence="8">Major facilitator superfamily (MFS) profile domain-containing protein</fullName>
    </recommendedName>
</protein>
<comment type="similarity">
    <text evidence="2">Belongs to the major facilitator superfamily.</text>
</comment>
<dbReference type="InterPro" id="IPR011701">
    <property type="entry name" value="MFS"/>
</dbReference>
<evidence type="ECO:0000256" key="3">
    <source>
        <dbReference type="ARBA" id="ARBA00022448"/>
    </source>
</evidence>
<feature type="transmembrane region" description="Helical" evidence="7">
    <location>
        <begin position="269"/>
        <end position="292"/>
    </location>
</feature>
<evidence type="ECO:0000256" key="1">
    <source>
        <dbReference type="ARBA" id="ARBA00004141"/>
    </source>
</evidence>
<feature type="domain" description="Major facilitator superfamily (MFS) profile" evidence="8">
    <location>
        <begin position="98"/>
        <end position="504"/>
    </location>
</feature>
<evidence type="ECO:0000259" key="8">
    <source>
        <dbReference type="PROSITE" id="PS50850"/>
    </source>
</evidence>
<organism evidence="9 10">
    <name type="scientific">Vitis rotundifolia</name>
    <name type="common">Muscadine grape</name>
    <dbReference type="NCBI Taxonomy" id="103349"/>
    <lineage>
        <taxon>Eukaryota</taxon>
        <taxon>Viridiplantae</taxon>
        <taxon>Streptophyta</taxon>
        <taxon>Embryophyta</taxon>
        <taxon>Tracheophyta</taxon>
        <taxon>Spermatophyta</taxon>
        <taxon>Magnoliopsida</taxon>
        <taxon>eudicotyledons</taxon>
        <taxon>Gunneridae</taxon>
        <taxon>Pentapetalae</taxon>
        <taxon>rosids</taxon>
        <taxon>Vitales</taxon>
        <taxon>Vitaceae</taxon>
        <taxon>Viteae</taxon>
        <taxon>Vitis</taxon>
    </lineage>
</organism>
<evidence type="ECO:0000313" key="9">
    <source>
        <dbReference type="EMBL" id="KAJ9685081.1"/>
    </source>
</evidence>
<proteinExistence type="inferred from homology"/>
<keyword evidence="5 7" id="KW-1133">Transmembrane helix</keyword>
<evidence type="ECO:0000256" key="4">
    <source>
        <dbReference type="ARBA" id="ARBA00022692"/>
    </source>
</evidence>